<dbReference type="Gene3D" id="3.40.50.720">
    <property type="entry name" value="NAD(P)-binding Rossmann-like Domain"/>
    <property type="match status" value="1"/>
</dbReference>
<dbReference type="GO" id="GO:0005737">
    <property type="term" value="C:cytoplasm"/>
    <property type="evidence" value="ECO:0007669"/>
    <property type="project" value="TreeGrafter"/>
</dbReference>
<dbReference type="RefSeq" id="WP_126041870.1">
    <property type="nucleotide sequence ID" value="NZ_CP034438.1"/>
</dbReference>
<dbReference type="InterPro" id="IPR013332">
    <property type="entry name" value="KPR_N"/>
</dbReference>
<evidence type="ECO:0000259" key="5">
    <source>
        <dbReference type="Pfam" id="PF08546"/>
    </source>
</evidence>
<sequence>MLSIIGPGGVGGVLAVIAKNSGIDVEVVARPETAALINERGLELTSVHHGDSLVSVPARTEPSPGSSIILATKSYSLPEITDSVARSRPAEILALFNGVAHVDRVHELPAPRITCGSIKIVAERIAPGRLIHHSAFTIVDVEEAAADWQVTAMLRRSGVQVEVGGGEMEVLWRKLRFLAPMALLTASTGRPLGPALDGGDALIAEVAAIASASGLATAPEQIRANLAKVAPDSSSSLARDVEAGNRTELDALGHDLIRRARAAGIPVPALEAAVNRIEARMMS</sequence>
<dbReference type="KEGG" id="fsl:EJO69_11225"/>
<keyword evidence="3" id="KW-0560">Oxidoreductase</keyword>
<dbReference type="AlphaFoldDB" id="A0A3Q8WVE0"/>
<protein>
    <submittedName>
        <fullName evidence="6">2-dehydropantoate 2-reductase</fullName>
    </submittedName>
</protein>
<evidence type="ECO:0000256" key="1">
    <source>
        <dbReference type="ARBA" id="ARBA00007870"/>
    </source>
</evidence>
<accession>A0A3Q8WVE0</accession>
<dbReference type="InterPro" id="IPR008927">
    <property type="entry name" value="6-PGluconate_DH-like_C_sf"/>
</dbReference>
<dbReference type="InterPro" id="IPR013752">
    <property type="entry name" value="KPA_reductase"/>
</dbReference>
<proteinExistence type="inferred from homology"/>
<dbReference type="Proteomes" id="UP000270021">
    <property type="component" value="Chromosome"/>
</dbReference>
<dbReference type="Pfam" id="PF02558">
    <property type="entry name" value="ApbA"/>
    <property type="match status" value="1"/>
</dbReference>
<dbReference type="OrthoDB" id="4186253at2"/>
<comment type="similarity">
    <text evidence="1">Belongs to the ketopantoate reductase family.</text>
</comment>
<evidence type="ECO:0000313" key="6">
    <source>
        <dbReference type="EMBL" id="AZN30807.1"/>
    </source>
</evidence>
<dbReference type="Pfam" id="PF08546">
    <property type="entry name" value="ApbA_C"/>
    <property type="match status" value="1"/>
</dbReference>
<dbReference type="PANTHER" id="PTHR43765">
    <property type="entry name" value="2-DEHYDROPANTOATE 2-REDUCTASE-RELATED"/>
    <property type="match status" value="1"/>
</dbReference>
<feature type="domain" description="Ketopantoate reductase C-terminal" evidence="5">
    <location>
        <begin position="169"/>
        <end position="279"/>
    </location>
</feature>
<name>A0A3Q8WVE0_9ACTO</name>
<evidence type="ECO:0000259" key="4">
    <source>
        <dbReference type="Pfam" id="PF02558"/>
    </source>
</evidence>
<gene>
    <name evidence="6" type="ORF">EJO69_11225</name>
</gene>
<evidence type="ECO:0000313" key="7">
    <source>
        <dbReference type="Proteomes" id="UP000270021"/>
    </source>
</evidence>
<dbReference type="GO" id="GO:0008677">
    <property type="term" value="F:2-dehydropantoate 2-reductase activity"/>
    <property type="evidence" value="ECO:0007669"/>
    <property type="project" value="TreeGrafter"/>
</dbReference>
<feature type="domain" description="Ketopantoate reductase N-terminal" evidence="4">
    <location>
        <begin position="4"/>
        <end position="135"/>
    </location>
</feature>
<keyword evidence="7" id="KW-1185">Reference proteome</keyword>
<dbReference type="EMBL" id="CP034438">
    <property type="protein sequence ID" value="AZN30807.1"/>
    <property type="molecule type" value="Genomic_DNA"/>
</dbReference>
<dbReference type="GO" id="GO:0050661">
    <property type="term" value="F:NADP binding"/>
    <property type="evidence" value="ECO:0007669"/>
    <property type="project" value="TreeGrafter"/>
</dbReference>
<reference evidence="6 7" key="1">
    <citation type="submission" date="2018-12" db="EMBL/GenBank/DDBJ databases">
        <title>Complete genome sequence of Flaviflexus salsibiostraticola KCTC 33148.</title>
        <authorList>
            <person name="Bae J.-W."/>
        </authorList>
    </citation>
    <scope>NUCLEOTIDE SEQUENCE [LARGE SCALE GENOMIC DNA]</scope>
    <source>
        <strain evidence="6 7">KCTC 33148</strain>
    </source>
</reference>
<organism evidence="6 7">
    <name type="scientific">Flaviflexus salsibiostraticola</name>
    <dbReference type="NCBI Taxonomy" id="1282737"/>
    <lineage>
        <taxon>Bacteria</taxon>
        <taxon>Bacillati</taxon>
        <taxon>Actinomycetota</taxon>
        <taxon>Actinomycetes</taxon>
        <taxon>Actinomycetales</taxon>
        <taxon>Actinomycetaceae</taxon>
        <taxon>Flaviflexus</taxon>
    </lineage>
</organism>
<evidence type="ECO:0000256" key="2">
    <source>
        <dbReference type="ARBA" id="ARBA00022857"/>
    </source>
</evidence>
<dbReference type="PANTHER" id="PTHR43765:SF2">
    <property type="entry name" value="2-DEHYDROPANTOATE 2-REDUCTASE"/>
    <property type="match status" value="1"/>
</dbReference>
<evidence type="ECO:0000256" key="3">
    <source>
        <dbReference type="ARBA" id="ARBA00023002"/>
    </source>
</evidence>
<dbReference type="InterPro" id="IPR050838">
    <property type="entry name" value="Ketopantoate_reductase"/>
</dbReference>
<dbReference type="InterPro" id="IPR013328">
    <property type="entry name" value="6PGD_dom2"/>
</dbReference>
<keyword evidence="2" id="KW-0521">NADP</keyword>
<dbReference type="Gene3D" id="1.10.1040.10">
    <property type="entry name" value="N-(1-d-carboxylethyl)-l-norvaline Dehydrogenase, domain 2"/>
    <property type="match status" value="1"/>
</dbReference>
<dbReference type="SUPFAM" id="SSF48179">
    <property type="entry name" value="6-phosphogluconate dehydrogenase C-terminal domain-like"/>
    <property type="match status" value="1"/>
</dbReference>